<evidence type="ECO:0000313" key="6">
    <source>
        <dbReference type="EMBL" id="GAA3573052.1"/>
    </source>
</evidence>
<dbReference type="InterPro" id="IPR005471">
    <property type="entry name" value="Tscrpt_reg_IclR_N"/>
</dbReference>
<dbReference type="Pfam" id="PF09339">
    <property type="entry name" value="HTH_IclR"/>
    <property type="match status" value="1"/>
</dbReference>
<dbReference type="Pfam" id="PF01614">
    <property type="entry name" value="IclR_C"/>
    <property type="match status" value="1"/>
</dbReference>
<dbReference type="InterPro" id="IPR014757">
    <property type="entry name" value="Tscrpt_reg_IclR_C"/>
</dbReference>
<protein>
    <submittedName>
        <fullName evidence="6">IclR family transcriptional regulator</fullName>
    </submittedName>
</protein>
<dbReference type="EMBL" id="BAAAZN010000018">
    <property type="protein sequence ID" value="GAA3573052.1"/>
    <property type="molecule type" value="Genomic_DNA"/>
</dbReference>
<feature type="domain" description="HTH iclR-type" evidence="4">
    <location>
        <begin position="17"/>
        <end position="78"/>
    </location>
</feature>
<dbReference type="PANTHER" id="PTHR30136">
    <property type="entry name" value="HELIX-TURN-HELIX TRANSCRIPTIONAL REGULATOR, ICLR FAMILY"/>
    <property type="match status" value="1"/>
</dbReference>
<keyword evidence="3" id="KW-0804">Transcription</keyword>
<dbReference type="InterPro" id="IPR029016">
    <property type="entry name" value="GAF-like_dom_sf"/>
</dbReference>
<dbReference type="SUPFAM" id="SSF46785">
    <property type="entry name" value="Winged helix' DNA-binding domain"/>
    <property type="match status" value="1"/>
</dbReference>
<evidence type="ECO:0000313" key="7">
    <source>
        <dbReference type="Proteomes" id="UP001500689"/>
    </source>
</evidence>
<evidence type="ECO:0000256" key="2">
    <source>
        <dbReference type="ARBA" id="ARBA00023125"/>
    </source>
</evidence>
<reference evidence="7" key="1">
    <citation type="journal article" date="2019" name="Int. J. Syst. Evol. Microbiol.">
        <title>The Global Catalogue of Microorganisms (GCM) 10K type strain sequencing project: providing services to taxonomists for standard genome sequencing and annotation.</title>
        <authorList>
            <consortium name="The Broad Institute Genomics Platform"/>
            <consortium name="The Broad Institute Genome Sequencing Center for Infectious Disease"/>
            <person name="Wu L."/>
            <person name="Ma J."/>
        </authorList>
    </citation>
    <scope>NUCLEOTIDE SEQUENCE [LARGE SCALE GENOMIC DNA]</scope>
    <source>
        <strain evidence="7">JCM 16898</strain>
    </source>
</reference>
<dbReference type="Gene3D" id="3.30.450.40">
    <property type="match status" value="1"/>
</dbReference>
<keyword evidence="7" id="KW-1185">Reference proteome</keyword>
<evidence type="ECO:0000256" key="1">
    <source>
        <dbReference type="ARBA" id="ARBA00023015"/>
    </source>
</evidence>
<dbReference type="Gene3D" id="1.10.10.10">
    <property type="entry name" value="Winged helix-like DNA-binding domain superfamily/Winged helix DNA-binding domain"/>
    <property type="match status" value="1"/>
</dbReference>
<keyword evidence="1" id="KW-0805">Transcription regulation</keyword>
<name>A0ABP6XWC6_9PSEU</name>
<comment type="caution">
    <text evidence="6">The sequence shown here is derived from an EMBL/GenBank/DDBJ whole genome shotgun (WGS) entry which is preliminary data.</text>
</comment>
<dbReference type="Proteomes" id="UP001500689">
    <property type="component" value="Unassembled WGS sequence"/>
</dbReference>
<dbReference type="InterPro" id="IPR036388">
    <property type="entry name" value="WH-like_DNA-bd_sf"/>
</dbReference>
<sequence length="256" mass="28244">MPDASLPVPGPRRTPGASSSRKVLQVLLSFSERRWEASVAELAEVIGSPVATTYRYVQLLKELQLLEESRSGRYHVTSRVMPLARAAGLANDLARIARPAMEEAAHELGETILLFQHFGELAVCADRVECDRAMRFTFQPGHSIPLGSGATGKMLLALLPDGEREQQVARISRERGIELRDELKQARASRYAQSWGEIEEGVWACSVPVDADRLRPSVLSLVGPAIRIGAVARERAITALRSYAERIRKSVSEYSL</sequence>
<proteinExistence type="predicted"/>
<dbReference type="InterPro" id="IPR036390">
    <property type="entry name" value="WH_DNA-bd_sf"/>
</dbReference>
<dbReference type="InterPro" id="IPR050707">
    <property type="entry name" value="HTH_MetabolicPath_Reg"/>
</dbReference>
<keyword evidence="2" id="KW-0238">DNA-binding</keyword>
<dbReference type="RefSeq" id="WP_344867051.1">
    <property type="nucleotide sequence ID" value="NZ_BAAAZN010000018.1"/>
</dbReference>
<accession>A0ABP6XWC6</accession>
<dbReference type="SMART" id="SM00346">
    <property type="entry name" value="HTH_ICLR"/>
    <property type="match status" value="1"/>
</dbReference>
<dbReference type="PROSITE" id="PS51077">
    <property type="entry name" value="HTH_ICLR"/>
    <property type="match status" value="1"/>
</dbReference>
<gene>
    <name evidence="6" type="ORF">GCM10022222_66640</name>
</gene>
<dbReference type="PROSITE" id="PS51078">
    <property type="entry name" value="ICLR_ED"/>
    <property type="match status" value="1"/>
</dbReference>
<evidence type="ECO:0000259" key="5">
    <source>
        <dbReference type="PROSITE" id="PS51078"/>
    </source>
</evidence>
<organism evidence="6 7">
    <name type="scientific">Amycolatopsis ultiminotia</name>
    <dbReference type="NCBI Taxonomy" id="543629"/>
    <lineage>
        <taxon>Bacteria</taxon>
        <taxon>Bacillati</taxon>
        <taxon>Actinomycetota</taxon>
        <taxon>Actinomycetes</taxon>
        <taxon>Pseudonocardiales</taxon>
        <taxon>Pseudonocardiaceae</taxon>
        <taxon>Amycolatopsis</taxon>
    </lineage>
</organism>
<evidence type="ECO:0000259" key="4">
    <source>
        <dbReference type="PROSITE" id="PS51077"/>
    </source>
</evidence>
<evidence type="ECO:0000256" key="3">
    <source>
        <dbReference type="ARBA" id="ARBA00023163"/>
    </source>
</evidence>
<feature type="domain" description="IclR-ED" evidence="5">
    <location>
        <begin position="79"/>
        <end position="256"/>
    </location>
</feature>
<dbReference type="SUPFAM" id="SSF55781">
    <property type="entry name" value="GAF domain-like"/>
    <property type="match status" value="1"/>
</dbReference>
<dbReference type="PANTHER" id="PTHR30136:SF35">
    <property type="entry name" value="HTH-TYPE TRANSCRIPTIONAL REGULATOR RV1719"/>
    <property type="match status" value="1"/>
</dbReference>